<dbReference type="GO" id="GO:0043565">
    <property type="term" value="F:sequence-specific DNA binding"/>
    <property type="evidence" value="ECO:0007669"/>
    <property type="project" value="TreeGrafter"/>
</dbReference>
<sequence>MQFHGRDLQKGRVSVPNQIYVVTAVTCERKRVFADSALAKFASRRLHAASVDDSIKTLAWVVMPDHIHWMFALKDGPLYRPVQRVKSFIARDINAVMRVSGQLWQKGYHDRAMRSEEDVRALARYIVLNPVRAGLVSRASDYPYWNAVWL</sequence>
<dbReference type="SUPFAM" id="SSF143422">
    <property type="entry name" value="Transposase IS200-like"/>
    <property type="match status" value="1"/>
</dbReference>
<dbReference type="EMBL" id="BMPO01000003">
    <property type="protein sequence ID" value="GGJ92792.1"/>
    <property type="molecule type" value="Genomic_DNA"/>
</dbReference>
<accession>A0A917PUR5</accession>
<gene>
    <name evidence="2" type="ORF">GCM10009304_18340</name>
</gene>
<dbReference type="NCBIfam" id="NF047646">
    <property type="entry name" value="REP_Tyr_transpos"/>
    <property type="match status" value="1"/>
</dbReference>
<reference evidence="2" key="2">
    <citation type="submission" date="2020-09" db="EMBL/GenBank/DDBJ databases">
        <authorList>
            <person name="Sun Q."/>
            <person name="Ohkuma M."/>
        </authorList>
    </citation>
    <scope>NUCLEOTIDE SEQUENCE</scope>
    <source>
        <strain evidence="2">JCM 30078</strain>
    </source>
</reference>
<evidence type="ECO:0000313" key="3">
    <source>
        <dbReference type="Proteomes" id="UP000635983"/>
    </source>
</evidence>
<dbReference type="InterPro" id="IPR036515">
    <property type="entry name" value="Transposase_17_sf"/>
</dbReference>
<dbReference type="AlphaFoldDB" id="A0A917PUR5"/>
<keyword evidence="3" id="KW-1185">Reference proteome</keyword>
<dbReference type="Gene3D" id="3.30.70.1290">
    <property type="entry name" value="Transposase IS200-like"/>
    <property type="match status" value="1"/>
</dbReference>
<dbReference type="InterPro" id="IPR052715">
    <property type="entry name" value="RAYT_transposase"/>
</dbReference>
<name>A0A917PUR5_9PSED</name>
<reference evidence="2" key="1">
    <citation type="journal article" date="2014" name="Int. J. Syst. Evol. Microbiol.">
        <title>Complete genome sequence of Corynebacterium casei LMG S-19264T (=DSM 44701T), isolated from a smear-ripened cheese.</title>
        <authorList>
            <consortium name="US DOE Joint Genome Institute (JGI-PGF)"/>
            <person name="Walter F."/>
            <person name="Albersmeier A."/>
            <person name="Kalinowski J."/>
            <person name="Ruckert C."/>
        </authorList>
    </citation>
    <scope>NUCLEOTIDE SEQUENCE</scope>
    <source>
        <strain evidence="2">JCM 30078</strain>
    </source>
</reference>
<protein>
    <submittedName>
        <fullName evidence="2">Transposase</fullName>
    </submittedName>
</protein>
<evidence type="ECO:0000259" key="1">
    <source>
        <dbReference type="SMART" id="SM01321"/>
    </source>
</evidence>
<dbReference type="PANTHER" id="PTHR36966">
    <property type="entry name" value="REP-ASSOCIATED TYROSINE TRANSPOSASE"/>
    <property type="match status" value="1"/>
</dbReference>
<dbReference type="InterPro" id="IPR002686">
    <property type="entry name" value="Transposase_17"/>
</dbReference>
<dbReference type="Proteomes" id="UP000635983">
    <property type="component" value="Unassembled WGS sequence"/>
</dbReference>
<dbReference type="GO" id="GO:0004803">
    <property type="term" value="F:transposase activity"/>
    <property type="evidence" value="ECO:0007669"/>
    <property type="project" value="InterPro"/>
</dbReference>
<proteinExistence type="predicted"/>
<dbReference type="Pfam" id="PF01797">
    <property type="entry name" value="Y1_Tnp"/>
    <property type="match status" value="1"/>
</dbReference>
<dbReference type="SMART" id="SM01321">
    <property type="entry name" value="Y1_Tnp"/>
    <property type="match status" value="1"/>
</dbReference>
<comment type="caution">
    <text evidence="2">The sequence shown here is derived from an EMBL/GenBank/DDBJ whole genome shotgun (WGS) entry which is preliminary data.</text>
</comment>
<dbReference type="GO" id="GO:0006313">
    <property type="term" value="P:DNA transposition"/>
    <property type="evidence" value="ECO:0007669"/>
    <property type="project" value="InterPro"/>
</dbReference>
<dbReference type="RefSeq" id="WP_188982882.1">
    <property type="nucleotide sequence ID" value="NZ_BMPO01000003.1"/>
</dbReference>
<evidence type="ECO:0000313" key="2">
    <source>
        <dbReference type="EMBL" id="GGJ92792.1"/>
    </source>
</evidence>
<organism evidence="2 3">
    <name type="scientific">Pseudomonas matsuisoli</name>
    <dbReference type="NCBI Taxonomy" id="1515666"/>
    <lineage>
        <taxon>Bacteria</taxon>
        <taxon>Pseudomonadati</taxon>
        <taxon>Pseudomonadota</taxon>
        <taxon>Gammaproteobacteria</taxon>
        <taxon>Pseudomonadales</taxon>
        <taxon>Pseudomonadaceae</taxon>
        <taxon>Pseudomonas</taxon>
    </lineage>
</organism>
<dbReference type="PANTHER" id="PTHR36966:SF1">
    <property type="entry name" value="REP-ASSOCIATED TYROSINE TRANSPOSASE"/>
    <property type="match status" value="1"/>
</dbReference>
<feature type="domain" description="Transposase IS200-like" evidence="1">
    <location>
        <begin position="15"/>
        <end position="129"/>
    </location>
</feature>